<dbReference type="PROSITE" id="PS01227">
    <property type="entry name" value="UPF0012"/>
    <property type="match status" value="1"/>
</dbReference>
<keyword evidence="5" id="KW-1185">Reference proteome</keyword>
<dbReference type="OrthoDB" id="4532287at2"/>
<dbReference type="STRING" id="113562.SAMN04489716_4449"/>
<dbReference type="PANTHER" id="PTHR43674">
    <property type="entry name" value="NITRILASE C965.09-RELATED"/>
    <property type="match status" value="1"/>
</dbReference>
<dbReference type="Pfam" id="PF00795">
    <property type="entry name" value="CN_hydrolase"/>
    <property type="match status" value="1"/>
</dbReference>
<accession>A0A1H2BA56</accession>
<organism evidence="4 5">
    <name type="scientific">Actinoplanes derwentensis</name>
    <dbReference type="NCBI Taxonomy" id="113562"/>
    <lineage>
        <taxon>Bacteria</taxon>
        <taxon>Bacillati</taxon>
        <taxon>Actinomycetota</taxon>
        <taxon>Actinomycetes</taxon>
        <taxon>Micromonosporales</taxon>
        <taxon>Micromonosporaceae</taxon>
        <taxon>Actinoplanes</taxon>
    </lineage>
</organism>
<protein>
    <submittedName>
        <fullName evidence="4">Predicted amidohydrolase</fullName>
    </submittedName>
</protein>
<dbReference type="InterPro" id="IPR003010">
    <property type="entry name" value="C-N_Hydrolase"/>
</dbReference>
<dbReference type="EMBL" id="LT629758">
    <property type="protein sequence ID" value="SDT54932.1"/>
    <property type="molecule type" value="Genomic_DNA"/>
</dbReference>
<dbReference type="PANTHER" id="PTHR43674:SF2">
    <property type="entry name" value="BETA-UREIDOPROPIONASE"/>
    <property type="match status" value="1"/>
</dbReference>
<keyword evidence="2 4" id="KW-0378">Hydrolase</keyword>
<dbReference type="AlphaFoldDB" id="A0A1H2BA56"/>
<dbReference type="InterPro" id="IPR036526">
    <property type="entry name" value="C-N_Hydrolase_sf"/>
</dbReference>
<name>A0A1H2BA56_9ACTN</name>
<dbReference type="InterPro" id="IPR050345">
    <property type="entry name" value="Aliph_Amidase/BUP"/>
</dbReference>
<dbReference type="SUPFAM" id="SSF56317">
    <property type="entry name" value="Carbon-nitrogen hydrolase"/>
    <property type="match status" value="1"/>
</dbReference>
<evidence type="ECO:0000259" key="3">
    <source>
        <dbReference type="PROSITE" id="PS50263"/>
    </source>
</evidence>
<dbReference type="Proteomes" id="UP000198688">
    <property type="component" value="Chromosome I"/>
</dbReference>
<sequence length="275" mass="28680">MRTPLRIAVAQARAEPGDVLTNSRRAAAVARAAARRGARVVLLPELHLSGYDLGVAAASAVTPDDPRLDPLRAAGRVITVIVGAPVAGPANALLVADRDGLRVGYVKQHLWHAERQVFRPGAVSGAVTVDGWRLGLGICYDLSFPEHARAAALDGVDAYLVAGAFATGSEHRSAVYLAARALENTIFTAFANPVGGACSGLSSVWAPDGSRLASAGRGRERLMIADLDPASLTRTRGLLHMLAETREGDDRVHPATGCRLQGDVAAAGLGQLVHE</sequence>
<dbReference type="Gene3D" id="3.60.110.10">
    <property type="entry name" value="Carbon-nitrogen hydrolase"/>
    <property type="match status" value="1"/>
</dbReference>
<comment type="similarity">
    <text evidence="1">Belongs to the carbon-nitrogen hydrolase superfamily. NIT1/NIT2 family.</text>
</comment>
<dbReference type="GO" id="GO:0050126">
    <property type="term" value="F:N-carbamoylputrescine amidase activity"/>
    <property type="evidence" value="ECO:0007669"/>
    <property type="project" value="TreeGrafter"/>
</dbReference>
<evidence type="ECO:0000256" key="1">
    <source>
        <dbReference type="ARBA" id="ARBA00010613"/>
    </source>
</evidence>
<dbReference type="GO" id="GO:0033388">
    <property type="term" value="P:putrescine biosynthetic process from arginine"/>
    <property type="evidence" value="ECO:0007669"/>
    <property type="project" value="TreeGrafter"/>
</dbReference>
<gene>
    <name evidence="4" type="ORF">SAMN04489716_4449</name>
</gene>
<evidence type="ECO:0000313" key="5">
    <source>
        <dbReference type="Proteomes" id="UP000198688"/>
    </source>
</evidence>
<evidence type="ECO:0000313" key="4">
    <source>
        <dbReference type="EMBL" id="SDT54932.1"/>
    </source>
</evidence>
<evidence type="ECO:0000256" key="2">
    <source>
        <dbReference type="ARBA" id="ARBA00022801"/>
    </source>
</evidence>
<proteinExistence type="inferred from homology"/>
<feature type="domain" description="CN hydrolase" evidence="3">
    <location>
        <begin position="5"/>
        <end position="229"/>
    </location>
</feature>
<dbReference type="PROSITE" id="PS50263">
    <property type="entry name" value="CN_HYDROLASE"/>
    <property type="match status" value="1"/>
</dbReference>
<reference evidence="4 5" key="1">
    <citation type="submission" date="2016-10" db="EMBL/GenBank/DDBJ databases">
        <authorList>
            <person name="de Groot N.N."/>
        </authorList>
    </citation>
    <scope>NUCLEOTIDE SEQUENCE [LARGE SCALE GENOMIC DNA]</scope>
    <source>
        <strain evidence="4 5">DSM 43941</strain>
    </source>
</reference>
<dbReference type="InterPro" id="IPR001110">
    <property type="entry name" value="UPF0012_CS"/>
</dbReference>